<comment type="caution">
    <text evidence="7">The sequence shown here is derived from an EMBL/GenBank/DDBJ whole genome shotgun (WGS) entry which is preliminary data.</text>
</comment>
<dbReference type="RefSeq" id="WP_134144648.1">
    <property type="nucleotide sequence ID" value="NZ_PECK01000001.1"/>
</dbReference>
<dbReference type="OrthoDB" id="3175972at2"/>
<evidence type="ECO:0000313" key="10">
    <source>
        <dbReference type="Proteomes" id="UP000295685"/>
    </source>
</evidence>
<feature type="transmembrane region" description="Helical" evidence="6">
    <location>
        <begin position="70"/>
        <end position="91"/>
    </location>
</feature>
<dbReference type="InterPro" id="IPR001123">
    <property type="entry name" value="LeuE-type"/>
</dbReference>
<accession>A0A4R8SLI6</accession>
<dbReference type="EMBL" id="PECK01000001">
    <property type="protein sequence ID" value="TDZ98515.1"/>
    <property type="molecule type" value="Genomic_DNA"/>
</dbReference>
<dbReference type="PIRSF" id="PIRSF006324">
    <property type="entry name" value="LeuE"/>
    <property type="match status" value="1"/>
</dbReference>
<dbReference type="PANTHER" id="PTHR30086:SF20">
    <property type="entry name" value="ARGININE EXPORTER PROTEIN ARGO-RELATED"/>
    <property type="match status" value="1"/>
</dbReference>
<dbReference type="PANTHER" id="PTHR30086">
    <property type="entry name" value="ARGININE EXPORTER PROTEIN ARGO"/>
    <property type="match status" value="1"/>
</dbReference>
<feature type="transmembrane region" description="Helical" evidence="6">
    <location>
        <begin position="193"/>
        <end position="214"/>
    </location>
</feature>
<dbReference type="Proteomes" id="UP000294844">
    <property type="component" value="Unassembled WGS sequence"/>
</dbReference>
<keyword evidence="3 6" id="KW-0812">Transmembrane</keyword>
<keyword evidence="5 6" id="KW-0472">Membrane</keyword>
<evidence type="ECO:0000313" key="7">
    <source>
        <dbReference type="EMBL" id="TDZ98515.1"/>
    </source>
</evidence>
<feature type="transmembrane region" description="Helical" evidence="6">
    <location>
        <begin position="39"/>
        <end position="64"/>
    </location>
</feature>
<dbReference type="Pfam" id="PF01810">
    <property type="entry name" value="LysE"/>
    <property type="match status" value="1"/>
</dbReference>
<name>A0A4R8SLI6_9MYCO</name>
<evidence type="ECO:0000256" key="1">
    <source>
        <dbReference type="ARBA" id="ARBA00004651"/>
    </source>
</evidence>
<evidence type="ECO:0000256" key="5">
    <source>
        <dbReference type="ARBA" id="ARBA00023136"/>
    </source>
</evidence>
<evidence type="ECO:0000256" key="4">
    <source>
        <dbReference type="ARBA" id="ARBA00022989"/>
    </source>
</evidence>
<dbReference type="GO" id="GO:0005886">
    <property type="term" value="C:plasma membrane"/>
    <property type="evidence" value="ECO:0007669"/>
    <property type="project" value="UniProtKB-SubCell"/>
</dbReference>
<keyword evidence="2" id="KW-1003">Cell membrane</keyword>
<keyword evidence="4 6" id="KW-1133">Transmembrane helix</keyword>
<evidence type="ECO:0000256" key="2">
    <source>
        <dbReference type="ARBA" id="ARBA00022475"/>
    </source>
</evidence>
<dbReference type="AlphaFoldDB" id="A0A4R8SLI6"/>
<reference evidence="9 10" key="1">
    <citation type="journal article" date="2019" name="Sci. Rep.">
        <title>Extended insight into the Mycobacterium chelonae-abscessus complex through whole genome sequencing of Mycobacterium salmoniphilum outbreak and Mycobacterium salmoniphilum-like strains.</title>
        <authorList>
            <person name="Behra P.R.K."/>
            <person name="Das S."/>
            <person name="Pettersson B.M.F."/>
            <person name="Shirreff L."/>
            <person name="DuCote T."/>
            <person name="Jacobsson K.G."/>
            <person name="Ennis D.G."/>
            <person name="Kirsebom L.A."/>
        </authorList>
    </citation>
    <scope>NUCLEOTIDE SEQUENCE [LARGE SCALE GENOMIC DNA]</scope>
    <source>
        <strain evidence="8 9">CCUG 60883</strain>
        <strain evidence="7 10">CCUG 60885</strain>
    </source>
</reference>
<sequence>MIGQLAAFTLVSLAVIVIPGPDLVLLFRNAVLGGRTVAVYTAAGIMLGNAVLAAAAAIGVTALLVASQTLFNAVRIAGGLYLLYLGAKALITYSKLRHRHRQPTADATSSPSPTTTTGLRLIGFRQGLLSNLLNPKVAAFYLSLFPQFDLAPWSPALQHTVLAATFWTLALIWYIGVIIFLTRLRALFQSATFTRRTEAIAGTALLGLGGFILIHQA</sequence>
<feature type="transmembrane region" description="Helical" evidence="6">
    <location>
        <begin position="6"/>
        <end position="27"/>
    </location>
</feature>
<protein>
    <submittedName>
        <fullName evidence="7">Leucine efflux protein</fullName>
    </submittedName>
</protein>
<gene>
    <name evidence="7" type="primary">leuE</name>
    <name evidence="8" type="ORF">CCUG60883_03669</name>
    <name evidence="7" type="ORF">CCUG60885_00385</name>
</gene>
<evidence type="ECO:0000256" key="6">
    <source>
        <dbReference type="SAM" id="Phobius"/>
    </source>
</evidence>
<dbReference type="Proteomes" id="UP000295685">
    <property type="component" value="Unassembled WGS sequence"/>
</dbReference>
<evidence type="ECO:0000313" key="9">
    <source>
        <dbReference type="Proteomes" id="UP000294844"/>
    </source>
</evidence>
<evidence type="ECO:0000313" key="8">
    <source>
        <dbReference type="EMBL" id="TEA03045.1"/>
    </source>
</evidence>
<comment type="subcellular location">
    <subcellularLocation>
        <location evidence="1">Cell membrane</location>
        <topology evidence="1">Multi-pass membrane protein</topology>
    </subcellularLocation>
</comment>
<dbReference type="GO" id="GO:0015171">
    <property type="term" value="F:amino acid transmembrane transporter activity"/>
    <property type="evidence" value="ECO:0007669"/>
    <property type="project" value="TreeGrafter"/>
</dbReference>
<evidence type="ECO:0000256" key="3">
    <source>
        <dbReference type="ARBA" id="ARBA00022692"/>
    </source>
</evidence>
<feature type="transmembrane region" description="Helical" evidence="6">
    <location>
        <begin position="160"/>
        <end position="181"/>
    </location>
</feature>
<organism evidence="7 10">
    <name type="scientific">Mycobacteroides salmoniphilum</name>
    <dbReference type="NCBI Taxonomy" id="404941"/>
    <lineage>
        <taxon>Bacteria</taxon>
        <taxon>Bacillati</taxon>
        <taxon>Actinomycetota</taxon>
        <taxon>Actinomycetes</taxon>
        <taxon>Mycobacteriales</taxon>
        <taxon>Mycobacteriaceae</taxon>
        <taxon>Mycobacteroides</taxon>
    </lineage>
</organism>
<keyword evidence="9" id="KW-1185">Reference proteome</keyword>
<proteinExistence type="predicted"/>
<dbReference type="EMBL" id="PECM01000009">
    <property type="protein sequence ID" value="TEA03045.1"/>
    <property type="molecule type" value="Genomic_DNA"/>
</dbReference>